<dbReference type="EMBL" id="JACTNZ010000013">
    <property type="protein sequence ID" value="KAG5514391.1"/>
    <property type="molecule type" value="Genomic_DNA"/>
</dbReference>
<accession>A0AAV6HQH8</accession>
<name>A0AAV6HQH8_9ERIC</name>
<comment type="caution">
    <text evidence="1">The sequence shown here is derived from an EMBL/GenBank/DDBJ whole genome shotgun (WGS) entry which is preliminary data.</text>
</comment>
<proteinExistence type="predicted"/>
<dbReference type="PANTHER" id="PTHR36746">
    <property type="entry name" value="BNAC04G51760D PROTEIN"/>
    <property type="match status" value="1"/>
</dbReference>
<dbReference type="AlphaFoldDB" id="A0AAV6HQH8"/>
<gene>
    <name evidence="1" type="ORF">RHGRI_035716</name>
</gene>
<reference evidence="1 2" key="1">
    <citation type="submission" date="2020-08" db="EMBL/GenBank/DDBJ databases">
        <title>Plant Genome Project.</title>
        <authorList>
            <person name="Zhang R.-G."/>
        </authorList>
    </citation>
    <scope>NUCLEOTIDE SEQUENCE [LARGE SCALE GENOMIC DNA]</scope>
    <source>
        <strain evidence="1">WSP0</strain>
        <tissue evidence="1">Leaf</tissue>
    </source>
</reference>
<sequence>MAINQTSTNSNVCEKIYKAISHCPLSSKVNSSAPNGQKKVAGAAVSTEVPVNFNTPLSRAPLKVEGNTSVEKNGHLEKVASRNEPVKTGVAPSNGIAPTGVTELEKAKPMVETIPLKKAVVGSGQGKGQQDFVKDEAVQLKGKEGNGNGNGNDKFSSYIDHANATIRTTSNIGTSTAGIAASGGGKSLLRRDTFNGRVSDFINGVKAKMRATSIDGGGRSVSIK</sequence>
<evidence type="ECO:0000313" key="1">
    <source>
        <dbReference type="EMBL" id="KAG5514391.1"/>
    </source>
</evidence>
<evidence type="ECO:0000313" key="2">
    <source>
        <dbReference type="Proteomes" id="UP000823749"/>
    </source>
</evidence>
<protein>
    <submittedName>
        <fullName evidence="1">Uncharacterized protein</fullName>
    </submittedName>
</protein>
<dbReference type="Proteomes" id="UP000823749">
    <property type="component" value="Chromosome 13"/>
</dbReference>
<dbReference type="PANTHER" id="PTHR36746:SF3">
    <property type="entry name" value="DUF4005 DOMAIN-CONTAINING PROTEIN"/>
    <property type="match status" value="1"/>
</dbReference>
<organism evidence="1 2">
    <name type="scientific">Rhododendron griersonianum</name>
    <dbReference type="NCBI Taxonomy" id="479676"/>
    <lineage>
        <taxon>Eukaryota</taxon>
        <taxon>Viridiplantae</taxon>
        <taxon>Streptophyta</taxon>
        <taxon>Embryophyta</taxon>
        <taxon>Tracheophyta</taxon>
        <taxon>Spermatophyta</taxon>
        <taxon>Magnoliopsida</taxon>
        <taxon>eudicotyledons</taxon>
        <taxon>Gunneridae</taxon>
        <taxon>Pentapetalae</taxon>
        <taxon>asterids</taxon>
        <taxon>Ericales</taxon>
        <taxon>Ericaceae</taxon>
        <taxon>Ericoideae</taxon>
        <taxon>Rhodoreae</taxon>
        <taxon>Rhododendron</taxon>
    </lineage>
</organism>
<keyword evidence="2" id="KW-1185">Reference proteome</keyword>